<organism evidence="3">
    <name type="scientific">Sesamum angustifolium</name>
    <dbReference type="NCBI Taxonomy" id="2727405"/>
    <lineage>
        <taxon>Eukaryota</taxon>
        <taxon>Viridiplantae</taxon>
        <taxon>Streptophyta</taxon>
        <taxon>Embryophyta</taxon>
        <taxon>Tracheophyta</taxon>
        <taxon>Spermatophyta</taxon>
        <taxon>Magnoliopsida</taxon>
        <taxon>eudicotyledons</taxon>
        <taxon>Gunneridae</taxon>
        <taxon>Pentapetalae</taxon>
        <taxon>asterids</taxon>
        <taxon>lamiids</taxon>
        <taxon>Lamiales</taxon>
        <taxon>Pedaliaceae</taxon>
        <taxon>Sesamum</taxon>
    </lineage>
</organism>
<dbReference type="InterPro" id="IPR002156">
    <property type="entry name" value="RNaseH_domain"/>
</dbReference>
<feature type="domain" description="RNase H type-1" evidence="1">
    <location>
        <begin position="418"/>
        <end position="476"/>
    </location>
</feature>
<evidence type="ECO:0000259" key="1">
    <source>
        <dbReference type="Pfam" id="PF13456"/>
    </source>
</evidence>
<feature type="domain" description="Reverse transcriptase zinc-binding" evidence="2">
    <location>
        <begin position="316"/>
        <end position="375"/>
    </location>
</feature>
<evidence type="ECO:0000313" key="3">
    <source>
        <dbReference type="EMBL" id="KAL0290598.1"/>
    </source>
</evidence>
<dbReference type="Pfam" id="PF13966">
    <property type="entry name" value="zf-RVT"/>
    <property type="match status" value="1"/>
</dbReference>
<dbReference type="GO" id="GO:0004523">
    <property type="term" value="F:RNA-DNA hybrid ribonuclease activity"/>
    <property type="evidence" value="ECO:0007669"/>
    <property type="project" value="InterPro"/>
</dbReference>
<comment type="caution">
    <text evidence="3">The sequence shown here is derived from an EMBL/GenBank/DDBJ whole genome shotgun (WGS) entry which is preliminary data.</text>
</comment>
<dbReference type="InterPro" id="IPR026960">
    <property type="entry name" value="RVT-Znf"/>
</dbReference>
<name>A0AAW2J9Y6_9LAMI</name>
<dbReference type="AlphaFoldDB" id="A0AAW2J9Y6"/>
<gene>
    <name evidence="3" type="ORF">Sangu_2568300</name>
</gene>
<dbReference type="Pfam" id="PF13456">
    <property type="entry name" value="RVT_3"/>
    <property type="match status" value="1"/>
</dbReference>
<sequence length="501" mass="55918">MVGALRLMKEFGNMLRVTYGQCSPPSSSGPSAADIDLGTVKLQQVVDLGMVVELLSPYTEMEVTKALFQMASFKSLGPNDMPSIFFQSFCHMFQCEGIGGQGFMELKLNVSKAYDTVECSFLEQIRMENKIELYLGLPSKATRSKRDLFLTIRERVWNHISGWNEKLLLQASKEVLIKSVLQVTPVYAMGCFRLPTRLCESKLRRGLDLLNLAMLAKQLWWIFKCPNRLLIRVLCACFFPTGDIFSVSLDLFTIFSHPLAEVRVQDLIDSMTSDWDRRRIDELFWLVDRYVILGISLSLLGADDTLVWYYVLLGLFTAKIPSKIKVFTWKACLSALPTSTNLLKRMPRTSSACPHSKVDREDIIHVLVSSPYARQNADSSISPGHSGSSSWEGPPSDSVKLNFDSALLDGGVEVSLGVVAYDQRVLISKLQAGVRDFSFISNVVLDIRGLVALFSSCHFVCVKRTLNSMAHCLAKYVIGLYEGVSDLPPAARSIVNSELIS</sequence>
<protein>
    <recommendedName>
        <fullName evidence="4">RNase H type-1 domain-containing protein</fullName>
    </recommendedName>
</protein>
<dbReference type="GO" id="GO:0003676">
    <property type="term" value="F:nucleic acid binding"/>
    <property type="evidence" value="ECO:0007669"/>
    <property type="project" value="InterPro"/>
</dbReference>
<accession>A0AAW2J9Y6</accession>
<proteinExistence type="predicted"/>
<reference evidence="3" key="1">
    <citation type="submission" date="2020-06" db="EMBL/GenBank/DDBJ databases">
        <authorList>
            <person name="Li T."/>
            <person name="Hu X."/>
            <person name="Zhang T."/>
            <person name="Song X."/>
            <person name="Zhang H."/>
            <person name="Dai N."/>
            <person name="Sheng W."/>
            <person name="Hou X."/>
            <person name="Wei L."/>
        </authorList>
    </citation>
    <scope>NUCLEOTIDE SEQUENCE</scope>
    <source>
        <strain evidence="3">G01</strain>
        <tissue evidence="3">Leaf</tissue>
    </source>
</reference>
<dbReference type="PANTHER" id="PTHR33116:SF86">
    <property type="entry name" value="REVERSE TRANSCRIPTASE DOMAIN-CONTAINING PROTEIN"/>
    <property type="match status" value="1"/>
</dbReference>
<dbReference type="EMBL" id="JACGWK010001344">
    <property type="protein sequence ID" value="KAL0290598.1"/>
    <property type="molecule type" value="Genomic_DNA"/>
</dbReference>
<dbReference type="PANTHER" id="PTHR33116">
    <property type="entry name" value="REVERSE TRANSCRIPTASE ZINC-BINDING DOMAIN-CONTAINING PROTEIN-RELATED-RELATED"/>
    <property type="match status" value="1"/>
</dbReference>
<reference evidence="3" key="2">
    <citation type="journal article" date="2024" name="Plant">
        <title>Genomic evolution and insights into agronomic trait innovations of Sesamum species.</title>
        <authorList>
            <person name="Miao H."/>
            <person name="Wang L."/>
            <person name="Qu L."/>
            <person name="Liu H."/>
            <person name="Sun Y."/>
            <person name="Le M."/>
            <person name="Wang Q."/>
            <person name="Wei S."/>
            <person name="Zheng Y."/>
            <person name="Lin W."/>
            <person name="Duan Y."/>
            <person name="Cao H."/>
            <person name="Xiong S."/>
            <person name="Wang X."/>
            <person name="Wei L."/>
            <person name="Li C."/>
            <person name="Ma Q."/>
            <person name="Ju M."/>
            <person name="Zhao R."/>
            <person name="Li G."/>
            <person name="Mu C."/>
            <person name="Tian Q."/>
            <person name="Mei H."/>
            <person name="Zhang T."/>
            <person name="Gao T."/>
            <person name="Zhang H."/>
        </authorList>
    </citation>
    <scope>NUCLEOTIDE SEQUENCE</scope>
    <source>
        <strain evidence="3">G01</strain>
    </source>
</reference>
<evidence type="ECO:0008006" key="4">
    <source>
        <dbReference type="Google" id="ProtNLM"/>
    </source>
</evidence>
<evidence type="ECO:0000259" key="2">
    <source>
        <dbReference type="Pfam" id="PF13966"/>
    </source>
</evidence>